<dbReference type="GO" id="GO:0005737">
    <property type="term" value="C:cytoplasm"/>
    <property type="evidence" value="ECO:0007669"/>
    <property type="project" value="TreeGrafter"/>
</dbReference>
<dbReference type="AlphaFoldDB" id="M2W8J5"/>
<dbReference type="Gene3D" id="3.40.50.1240">
    <property type="entry name" value="Phosphoglycerate mutase-like"/>
    <property type="match status" value="1"/>
</dbReference>
<dbReference type="PANTHER" id="PTHR48100:SF1">
    <property type="entry name" value="HISTIDINE PHOSPHATASE FAMILY PROTEIN-RELATED"/>
    <property type="match status" value="1"/>
</dbReference>
<feature type="chain" id="PRO_5004027871" evidence="1">
    <location>
        <begin position="28"/>
        <end position="275"/>
    </location>
</feature>
<dbReference type="CDD" id="cd07067">
    <property type="entry name" value="HP_PGM_like"/>
    <property type="match status" value="1"/>
</dbReference>
<organism evidence="2 3">
    <name type="scientific">Galdieria sulphuraria</name>
    <name type="common">Red alga</name>
    <dbReference type="NCBI Taxonomy" id="130081"/>
    <lineage>
        <taxon>Eukaryota</taxon>
        <taxon>Rhodophyta</taxon>
        <taxon>Bangiophyceae</taxon>
        <taxon>Galdieriales</taxon>
        <taxon>Galdieriaceae</taxon>
        <taxon>Galdieria</taxon>
    </lineage>
</organism>
<proteinExistence type="predicted"/>
<dbReference type="RefSeq" id="XP_005708721.1">
    <property type="nucleotide sequence ID" value="XM_005708664.1"/>
</dbReference>
<keyword evidence="1" id="KW-0732">Signal</keyword>
<reference evidence="3" key="1">
    <citation type="journal article" date="2013" name="Science">
        <title>Gene transfer from bacteria and archaea facilitated evolution of an extremophilic eukaryote.</title>
        <authorList>
            <person name="Schonknecht G."/>
            <person name="Chen W.H."/>
            <person name="Ternes C.M."/>
            <person name="Barbier G.G."/>
            <person name="Shrestha R.P."/>
            <person name="Stanke M."/>
            <person name="Brautigam A."/>
            <person name="Baker B.J."/>
            <person name="Banfield J.F."/>
            <person name="Garavito R.M."/>
            <person name="Carr K."/>
            <person name="Wilkerson C."/>
            <person name="Rensing S.A."/>
            <person name="Gagneul D."/>
            <person name="Dickenson N.E."/>
            <person name="Oesterhelt C."/>
            <person name="Lercher M.J."/>
            <person name="Weber A.P."/>
        </authorList>
    </citation>
    <scope>NUCLEOTIDE SEQUENCE [LARGE SCALE GENOMIC DNA]</scope>
    <source>
        <strain evidence="3">074W</strain>
    </source>
</reference>
<dbReference type="GO" id="GO:0016791">
    <property type="term" value="F:phosphatase activity"/>
    <property type="evidence" value="ECO:0007669"/>
    <property type="project" value="TreeGrafter"/>
</dbReference>
<dbReference type="Gramene" id="EME32201">
    <property type="protein sequence ID" value="EME32201"/>
    <property type="gene ID" value="Gasu_06130"/>
</dbReference>
<evidence type="ECO:0000313" key="3">
    <source>
        <dbReference type="Proteomes" id="UP000030680"/>
    </source>
</evidence>
<evidence type="ECO:0000256" key="1">
    <source>
        <dbReference type="SAM" id="SignalP"/>
    </source>
</evidence>
<dbReference type="SUPFAM" id="SSF53254">
    <property type="entry name" value="Phosphoglycerate mutase-like"/>
    <property type="match status" value="1"/>
</dbReference>
<protein>
    <submittedName>
        <fullName evidence="2">Phosphoglycerate mutase</fullName>
        <ecNumber evidence="2">5.4.2.1</ecNumber>
    </submittedName>
</protein>
<name>M2W8J5_GALSU</name>
<dbReference type="InterPro" id="IPR029033">
    <property type="entry name" value="His_PPase_superfam"/>
</dbReference>
<feature type="signal peptide" evidence="1">
    <location>
        <begin position="1"/>
        <end position="27"/>
    </location>
</feature>
<evidence type="ECO:0000313" key="2">
    <source>
        <dbReference type="EMBL" id="EME32201.1"/>
    </source>
</evidence>
<dbReference type="OMA" id="VFCHGGF"/>
<dbReference type="STRING" id="130081.M2W8J5"/>
<dbReference type="GeneID" id="17090796"/>
<dbReference type="InterPro" id="IPR050275">
    <property type="entry name" value="PGM_Phosphatase"/>
</dbReference>
<dbReference type="OrthoDB" id="354304at2759"/>
<gene>
    <name evidence="2" type="ORF">Gasu_06130</name>
</gene>
<dbReference type="EC" id="5.4.2.1" evidence="2"/>
<dbReference type="PANTHER" id="PTHR48100">
    <property type="entry name" value="BROAD-SPECIFICITY PHOSPHATASE YOR283W-RELATED"/>
    <property type="match status" value="1"/>
</dbReference>
<dbReference type="GO" id="GO:0016853">
    <property type="term" value="F:isomerase activity"/>
    <property type="evidence" value="ECO:0007669"/>
    <property type="project" value="UniProtKB-KW"/>
</dbReference>
<dbReference type="Pfam" id="PF00300">
    <property type="entry name" value="His_Phos_1"/>
    <property type="match status" value="1"/>
</dbReference>
<keyword evidence="3" id="KW-1185">Reference proteome</keyword>
<dbReference type="Proteomes" id="UP000030680">
    <property type="component" value="Unassembled WGS sequence"/>
</dbReference>
<keyword evidence="2" id="KW-0413">Isomerase</keyword>
<dbReference type="EMBL" id="KB454487">
    <property type="protein sequence ID" value="EME32201.1"/>
    <property type="molecule type" value="Genomic_DNA"/>
</dbReference>
<sequence>MSSNLSFCQRLILCVLMRLYIIRHADPEYDGDTLTEHGQLEAQALAKRLADDPQFALTKIYSSPMGRAKATAEYTSKLLQIPIEIEDWTKELTHWRRISGHNSGRPGEGGFAMWDMAGEVVRGFVPRVNDESQWELVPDMMSVKKEYEELIQQSDRFLAQLGFERNGGRYRISKKQDRQQQVAVFCHGGLGLTWLSHLLYLPLSLFWCGFWLAPSSVTTVLFEERTKDYAVPRCIGLGDISHLYASGLRIPNSSYEKANSFYPFPRPSGIKSNFF</sequence>
<dbReference type="KEGG" id="gsl:Gasu_06130"/>
<accession>M2W8J5</accession>
<dbReference type="InterPro" id="IPR013078">
    <property type="entry name" value="His_Pase_superF_clade-1"/>
</dbReference>
<dbReference type="SMART" id="SM00855">
    <property type="entry name" value="PGAM"/>
    <property type="match status" value="1"/>
</dbReference>